<dbReference type="EMBL" id="FZQP02004245">
    <property type="protein sequence ID" value="VVC99651.1"/>
    <property type="molecule type" value="Genomic_DNA"/>
</dbReference>
<accession>A0A5E4QQP1</accession>
<gene>
    <name evidence="1" type="ORF">LSINAPIS_LOCUS10485</name>
</gene>
<keyword evidence="2" id="KW-1185">Reference proteome</keyword>
<dbReference type="Proteomes" id="UP000324832">
    <property type="component" value="Unassembled WGS sequence"/>
</dbReference>
<proteinExistence type="predicted"/>
<evidence type="ECO:0000313" key="2">
    <source>
        <dbReference type="Proteomes" id="UP000324832"/>
    </source>
</evidence>
<protein>
    <submittedName>
        <fullName evidence="1">Uncharacterized protein</fullName>
    </submittedName>
</protein>
<name>A0A5E4QQP1_9NEOP</name>
<sequence length="10" mass="1095">MALSIIGNNY</sequence>
<organism evidence="1 2">
    <name type="scientific">Leptidea sinapis</name>
    <dbReference type="NCBI Taxonomy" id="189913"/>
    <lineage>
        <taxon>Eukaryota</taxon>
        <taxon>Metazoa</taxon>
        <taxon>Ecdysozoa</taxon>
        <taxon>Arthropoda</taxon>
        <taxon>Hexapoda</taxon>
        <taxon>Insecta</taxon>
        <taxon>Pterygota</taxon>
        <taxon>Neoptera</taxon>
        <taxon>Endopterygota</taxon>
        <taxon>Lepidoptera</taxon>
        <taxon>Glossata</taxon>
        <taxon>Ditrysia</taxon>
        <taxon>Papilionoidea</taxon>
        <taxon>Pieridae</taxon>
        <taxon>Dismorphiinae</taxon>
        <taxon>Leptidea</taxon>
    </lineage>
</organism>
<reference evidence="1 2" key="1">
    <citation type="submission" date="2017-07" db="EMBL/GenBank/DDBJ databases">
        <authorList>
            <person name="Talla V."/>
            <person name="Backstrom N."/>
        </authorList>
    </citation>
    <scope>NUCLEOTIDE SEQUENCE [LARGE SCALE GENOMIC DNA]</scope>
</reference>
<evidence type="ECO:0000313" key="1">
    <source>
        <dbReference type="EMBL" id="VVC99651.1"/>
    </source>
</evidence>